<dbReference type="PROSITE" id="PS50110">
    <property type="entry name" value="RESPONSE_REGULATORY"/>
    <property type="match status" value="1"/>
</dbReference>
<dbReference type="Pfam" id="PF00072">
    <property type="entry name" value="Response_reg"/>
    <property type="match status" value="1"/>
</dbReference>
<dbReference type="STRING" id="229921.ADN01_13660"/>
<dbReference type="PROSITE" id="PS00622">
    <property type="entry name" value="HTH_LUXR_1"/>
    <property type="match status" value="1"/>
</dbReference>
<dbReference type="InterPro" id="IPR001789">
    <property type="entry name" value="Sig_transdc_resp-reg_receiver"/>
</dbReference>
<dbReference type="InterPro" id="IPR016032">
    <property type="entry name" value="Sig_transdc_resp-reg_C-effctor"/>
</dbReference>
<comment type="caution">
    <text evidence="6">The sequence shown here is derived from an EMBL/GenBank/DDBJ whole genome shotgun (WGS) entry which is preliminary data.</text>
</comment>
<dbReference type="GO" id="GO:0000160">
    <property type="term" value="P:phosphorelay signal transduction system"/>
    <property type="evidence" value="ECO:0007669"/>
    <property type="project" value="InterPro"/>
</dbReference>
<dbReference type="AlphaFoldDB" id="A0A0P6XSQ5"/>
<dbReference type="PROSITE" id="PS50043">
    <property type="entry name" value="HTH_LUXR_2"/>
    <property type="match status" value="1"/>
</dbReference>
<dbReference type="PRINTS" id="PR00038">
    <property type="entry name" value="HTHLUXR"/>
</dbReference>
<dbReference type="GO" id="GO:0006355">
    <property type="term" value="P:regulation of DNA-templated transcription"/>
    <property type="evidence" value="ECO:0007669"/>
    <property type="project" value="InterPro"/>
</dbReference>
<dbReference type="InterPro" id="IPR039420">
    <property type="entry name" value="WalR-like"/>
</dbReference>
<evidence type="ECO:0000256" key="1">
    <source>
        <dbReference type="ARBA" id="ARBA00022553"/>
    </source>
</evidence>
<dbReference type="EMBL" id="LGCM01000046">
    <property type="protein sequence ID" value="KPL79732.1"/>
    <property type="molecule type" value="Genomic_DNA"/>
</dbReference>
<dbReference type="RefSeq" id="WP_062417419.1">
    <property type="nucleotide sequence ID" value="NZ_DF967974.1"/>
</dbReference>
<gene>
    <name evidence="6" type="ORF">ADN01_13660</name>
</gene>
<accession>A0A0P6XSQ5</accession>
<keyword evidence="7" id="KW-1185">Reference proteome</keyword>
<evidence type="ECO:0000256" key="3">
    <source>
        <dbReference type="PROSITE-ProRule" id="PRU00169"/>
    </source>
</evidence>
<evidence type="ECO:0000259" key="5">
    <source>
        <dbReference type="PROSITE" id="PS50110"/>
    </source>
</evidence>
<keyword evidence="2" id="KW-0238">DNA-binding</keyword>
<sequence length="220" mass="23719">MTADPIRILIADDHLIIREGLRLILETAEGMELVGEASDGAEALRLAGETRPDVILMDLRMPGMDGLTAIQHLSVEHPQIAVVILTTYNEDDGMVRGLQAGARAYLLKDTDRQTLFNTIRAAARGETLLQPEVLARLLTQRAAPPSAAPELSERELEVLAAVGRGQRSKEIAYHLGISERTVKAHLASLYNKLGVDSRAAAVSTAIQRGLLSAGQEESKG</sequence>
<dbReference type="InterPro" id="IPR000792">
    <property type="entry name" value="Tscrpt_reg_LuxR_C"/>
</dbReference>
<dbReference type="InterPro" id="IPR011006">
    <property type="entry name" value="CheY-like_superfamily"/>
</dbReference>
<dbReference type="CDD" id="cd17535">
    <property type="entry name" value="REC_NarL-like"/>
    <property type="match status" value="1"/>
</dbReference>
<evidence type="ECO:0000259" key="4">
    <source>
        <dbReference type="PROSITE" id="PS50043"/>
    </source>
</evidence>
<evidence type="ECO:0000256" key="2">
    <source>
        <dbReference type="ARBA" id="ARBA00023125"/>
    </source>
</evidence>
<dbReference type="SMART" id="SM00421">
    <property type="entry name" value="HTH_LUXR"/>
    <property type="match status" value="1"/>
</dbReference>
<evidence type="ECO:0000313" key="7">
    <source>
        <dbReference type="Proteomes" id="UP000050501"/>
    </source>
</evidence>
<dbReference type="PANTHER" id="PTHR43214">
    <property type="entry name" value="TWO-COMPONENT RESPONSE REGULATOR"/>
    <property type="match status" value="1"/>
</dbReference>
<dbReference type="InterPro" id="IPR058245">
    <property type="entry name" value="NreC/VraR/RcsB-like_REC"/>
</dbReference>
<dbReference type="PANTHER" id="PTHR43214:SF37">
    <property type="entry name" value="TRANSCRIPTIONAL REGULATORY PROTEIN YDFI"/>
    <property type="match status" value="1"/>
</dbReference>
<organism evidence="6 7">
    <name type="scientific">Levilinea saccharolytica</name>
    <dbReference type="NCBI Taxonomy" id="229921"/>
    <lineage>
        <taxon>Bacteria</taxon>
        <taxon>Bacillati</taxon>
        <taxon>Chloroflexota</taxon>
        <taxon>Anaerolineae</taxon>
        <taxon>Anaerolineales</taxon>
        <taxon>Anaerolineaceae</taxon>
        <taxon>Levilinea</taxon>
    </lineage>
</organism>
<feature type="domain" description="Response regulatory" evidence="5">
    <location>
        <begin position="7"/>
        <end position="123"/>
    </location>
</feature>
<dbReference type="SUPFAM" id="SSF46894">
    <property type="entry name" value="C-terminal effector domain of the bipartite response regulators"/>
    <property type="match status" value="1"/>
</dbReference>
<dbReference type="OrthoDB" id="9780153at2"/>
<reference evidence="6 7" key="1">
    <citation type="submission" date="2015-07" db="EMBL/GenBank/DDBJ databases">
        <title>Genome sequence of Levilinea saccharolytica DSM 16555.</title>
        <authorList>
            <person name="Hemp J."/>
            <person name="Ward L.M."/>
            <person name="Pace L.A."/>
            <person name="Fischer W.W."/>
        </authorList>
    </citation>
    <scope>NUCLEOTIDE SEQUENCE [LARGE SCALE GENOMIC DNA]</scope>
    <source>
        <strain evidence="6 7">KIBI-1</strain>
    </source>
</reference>
<dbReference type="GO" id="GO:0003677">
    <property type="term" value="F:DNA binding"/>
    <property type="evidence" value="ECO:0007669"/>
    <property type="project" value="UniProtKB-KW"/>
</dbReference>
<keyword evidence="1 3" id="KW-0597">Phosphoprotein</keyword>
<protein>
    <submittedName>
        <fullName evidence="6">Chemotaxis protein CheY</fullName>
    </submittedName>
</protein>
<dbReference type="Proteomes" id="UP000050501">
    <property type="component" value="Unassembled WGS sequence"/>
</dbReference>
<proteinExistence type="predicted"/>
<dbReference type="Gene3D" id="3.40.50.2300">
    <property type="match status" value="1"/>
</dbReference>
<feature type="modified residue" description="4-aspartylphosphate" evidence="3">
    <location>
        <position position="58"/>
    </location>
</feature>
<dbReference type="Pfam" id="PF00196">
    <property type="entry name" value="GerE"/>
    <property type="match status" value="1"/>
</dbReference>
<evidence type="ECO:0000313" key="6">
    <source>
        <dbReference type="EMBL" id="KPL79732.1"/>
    </source>
</evidence>
<dbReference type="PATRIC" id="fig|229921.5.peg.870"/>
<dbReference type="CDD" id="cd06170">
    <property type="entry name" value="LuxR_C_like"/>
    <property type="match status" value="1"/>
</dbReference>
<feature type="domain" description="HTH luxR-type" evidence="4">
    <location>
        <begin position="144"/>
        <end position="209"/>
    </location>
</feature>
<dbReference type="SUPFAM" id="SSF52172">
    <property type="entry name" value="CheY-like"/>
    <property type="match status" value="1"/>
</dbReference>
<dbReference type="SMART" id="SM00448">
    <property type="entry name" value="REC"/>
    <property type="match status" value="1"/>
</dbReference>
<name>A0A0P6XSQ5_9CHLR</name>